<sequence length="43" mass="4958">MVLNEFGDSIINEILKVSETLVEFLSFRVLLVVQGKVCHAYFR</sequence>
<proteinExistence type="predicted"/>
<dbReference type="EMBL" id="BARU01040835">
    <property type="protein sequence ID" value="GAH81949.1"/>
    <property type="molecule type" value="Genomic_DNA"/>
</dbReference>
<name>X1JUL9_9ZZZZ</name>
<protein>
    <submittedName>
        <fullName evidence="1">Uncharacterized protein</fullName>
    </submittedName>
</protein>
<feature type="non-terminal residue" evidence="1">
    <location>
        <position position="43"/>
    </location>
</feature>
<reference evidence="1" key="1">
    <citation type="journal article" date="2014" name="Front. Microbiol.">
        <title>High frequency of phylogenetically diverse reductive dehalogenase-homologous genes in deep subseafloor sedimentary metagenomes.</title>
        <authorList>
            <person name="Kawai M."/>
            <person name="Futagami T."/>
            <person name="Toyoda A."/>
            <person name="Takaki Y."/>
            <person name="Nishi S."/>
            <person name="Hori S."/>
            <person name="Arai W."/>
            <person name="Tsubouchi T."/>
            <person name="Morono Y."/>
            <person name="Uchiyama I."/>
            <person name="Ito T."/>
            <person name="Fujiyama A."/>
            <person name="Inagaki F."/>
            <person name="Takami H."/>
        </authorList>
    </citation>
    <scope>NUCLEOTIDE SEQUENCE</scope>
    <source>
        <strain evidence="1">Expedition CK06-06</strain>
    </source>
</reference>
<dbReference type="AlphaFoldDB" id="X1JUL9"/>
<organism evidence="1">
    <name type="scientific">marine sediment metagenome</name>
    <dbReference type="NCBI Taxonomy" id="412755"/>
    <lineage>
        <taxon>unclassified sequences</taxon>
        <taxon>metagenomes</taxon>
        <taxon>ecological metagenomes</taxon>
    </lineage>
</organism>
<gene>
    <name evidence="1" type="ORF">S03H2_63076</name>
</gene>
<comment type="caution">
    <text evidence="1">The sequence shown here is derived from an EMBL/GenBank/DDBJ whole genome shotgun (WGS) entry which is preliminary data.</text>
</comment>
<accession>X1JUL9</accession>
<evidence type="ECO:0000313" key="1">
    <source>
        <dbReference type="EMBL" id="GAH81949.1"/>
    </source>
</evidence>